<evidence type="ECO:0000313" key="1">
    <source>
        <dbReference type="EMBL" id="KAJ8681645.1"/>
    </source>
</evidence>
<dbReference type="EMBL" id="CM056741">
    <property type="protein sequence ID" value="KAJ8681645.1"/>
    <property type="molecule type" value="Genomic_DNA"/>
</dbReference>
<name>A0ACC2PIN6_9HYME</name>
<sequence>MRAKMEQGYAALGSSSHLSSSSSSSFRMEASLTWTIAFSRKARRRCAMACAKNRRLKMPGERSICCELHSQVRGSGHRRQPQASFTGAFCVDIFLLTPNQGRCLVSTLSFTSRLRDLGDHRAQHASPKMTESLQVFMARFIIGTALGMCWLQYIEFALMVYDQSQDWLHTFRTMRWYANGGFILRAEIKAMPYLSLLYALTRKYLNYLSDGIQSASSISIGNCLFSLIMRGNHKIKWVSSKYEGDSQLDAVRIFQHFNLTWHFRH</sequence>
<keyword evidence="2" id="KW-1185">Reference proteome</keyword>
<accession>A0ACC2PIN6</accession>
<proteinExistence type="predicted"/>
<protein>
    <submittedName>
        <fullName evidence="1">Uncharacterized protein</fullName>
    </submittedName>
</protein>
<evidence type="ECO:0000313" key="2">
    <source>
        <dbReference type="Proteomes" id="UP001239111"/>
    </source>
</evidence>
<gene>
    <name evidence="1" type="ORF">QAD02_017437</name>
</gene>
<reference evidence="1" key="1">
    <citation type="submission" date="2023-04" db="EMBL/GenBank/DDBJ databases">
        <title>A chromosome-level genome assembly of the parasitoid wasp Eretmocerus hayati.</title>
        <authorList>
            <person name="Zhong Y."/>
            <person name="Liu S."/>
            <person name="Liu Y."/>
        </authorList>
    </citation>
    <scope>NUCLEOTIDE SEQUENCE</scope>
    <source>
        <strain evidence="1">ZJU_SS_LIU_2023</strain>
    </source>
</reference>
<organism evidence="1 2">
    <name type="scientific">Eretmocerus hayati</name>
    <dbReference type="NCBI Taxonomy" id="131215"/>
    <lineage>
        <taxon>Eukaryota</taxon>
        <taxon>Metazoa</taxon>
        <taxon>Ecdysozoa</taxon>
        <taxon>Arthropoda</taxon>
        <taxon>Hexapoda</taxon>
        <taxon>Insecta</taxon>
        <taxon>Pterygota</taxon>
        <taxon>Neoptera</taxon>
        <taxon>Endopterygota</taxon>
        <taxon>Hymenoptera</taxon>
        <taxon>Apocrita</taxon>
        <taxon>Proctotrupomorpha</taxon>
        <taxon>Chalcidoidea</taxon>
        <taxon>Aphelinidae</taxon>
        <taxon>Aphelininae</taxon>
        <taxon>Eretmocerus</taxon>
    </lineage>
</organism>
<dbReference type="Proteomes" id="UP001239111">
    <property type="component" value="Chromosome 1"/>
</dbReference>
<comment type="caution">
    <text evidence="1">The sequence shown here is derived from an EMBL/GenBank/DDBJ whole genome shotgun (WGS) entry which is preliminary data.</text>
</comment>